<dbReference type="InterPro" id="IPR007219">
    <property type="entry name" value="XnlR_reg_dom"/>
</dbReference>
<dbReference type="CDD" id="cd00067">
    <property type="entry name" value="GAL4"/>
    <property type="match status" value="1"/>
</dbReference>
<dbReference type="Gene3D" id="4.10.240.10">
    <property type="entry name" value="Zn(2)-C6 fungal-type DNA-binding domain"/>
    <property type="match status" value="1"/>
</dbReference>
<dbReference type="AlphaFoldDB" id="A0A8E2DRP8"/>
<dbReference type="GO" id="GO:0000976">
    <property type="term" value="F:transcription cis-regulatory region binding"/>
    <property type="evidence" value="ECO:0007669"/>
    <property type="project" value="TreeGrafter"/>
</dbReference>
<feature type="compositionally biased region" description="Basic and acidic residues" evidence="7">
    <location>
        <begin position="719"/>
        <end position="732"/>
    </location>
</feature>
<evidence type="ECO:0000256" key="4">
    <source>
        <dbReference type="ARBA" id="ARBA00023125"/>
    </source>
</evidence>
<reference evidence="9 10" key="1">
    <citation type="submission" date="2016-07" db="EMBL/GenBank/DDBJ databases">
        <title>Draft genome of the white-rot fungus Obba rivulosa 3A-2.</title>
        <authorList>
            <consortium name="DOE Joint Genome Institute"/>
            <person name="Miettinen O."/>
            <person name="Riley R."/>
            <person name="Acob R."/>
            <person name="Barry K."/>
            <person name="Cullen D."/>
            <person name="De Vries R."/>
            <person name="Hainaut M."/>
            <person name="Hatakka A."/>
            <person name="Henrissat B."/>
            <person name="Hilden K."/>
            <person name="Kuo R."/>
            <person name="Labutti K."/>
            <person name="Lipzen A."/>
            <person name="Makela M.R."/>
            <person name="Sandor L."/>
            <person name="Spatafora J.W."/>
            <person name="Grigoriev I.V."/>
            <person name="Hibbett D.S."/>
        </authorList>
    </citation>
    <scope>NUCLEOTIDE SEQUENCE [LARGE SCALE GENOMIC DNA]</scope>
    <source>
        <strain evidence="9 10">3A-2</strain>
    </source>
</reference>
<accession>A0A8E2DRP8</accession>
<evidence type="ECO:0000256" key="6">
    <source>
        <dbReference type="ARBA" id="ARBA00023242"/>
    </source>
</evidence>
<keyword evidence="3" id="KW-0805">Transcription regulation</keyword>
<dbReference type="Proteomes" id="UP000250043">
    <property type="component" value="Unassembled WGS sequence"/>
</dbReference>
<dbReference type="PROSITE" id="PS50048">
    <property type="entry name" value="ZN2_CY6_FUNGAL_2"/>
    <property type="match status" value="1"/>
</dbReference>
<protein>
    <recommendedName>
        <fullName evidence="8">Zn(2)-C6 fungal-type domain-containing protein</fullName>
    </recommendedName>
</protein>
<keyword evidence="10" id="KW-1185">Reference proteome</keyword>
<evidence type="ECO:0000256" key="1">
    <source>
        <dbReference type="ARBA" id="ARBA00004123"/>
    </source>
</evidence>
<feature type="region of interest" description="Disordered" evidence="7">
    <location>
        <begin position="85"/>
        <end position="123"/>
    </location>
</feature>
<proteinExistence type="predicted"/>
<dbReference type="CDD" id="cd12148">
    <property type="entry name" value="fungal_TF_MHR"/>
    <property type="match status" value="1"/>
</dbReference>
<keyword evidence="5" id="KW-0804">Transcription</keyword>
<gene>
    <name evidence="9" type="ORF">OBBRIDRAFT_722948</name>
</gene>
<feature type="compositionally biased region" description="Polar residues" evidence="7">
    <location>
        <begin position="737"/>
        <end position="749"/>
    </location>
</feature>
<evidence type="ECO:0000313" key="9">
    <source>
        <dbReference type="EMBL" id="OCH94437.1"/>
    </source>
</evidence>
<name>A0A8E2DRP8_9APHY</name>
<evidence type="ECO:0000259" key="8">
    <source>
        <dbReference type="PROSITE" id="PS50048"/>
    </source>
</evidence>
<organism evidence="9 10">
    <name type="scientific">Obba rivulosa</name>
    <dbReference type="NCBI Taxonomy" id="1052685"/>
    <lineage>
        <taxon>Eukaryota</taxon>
        <taxon>Fungi</taxon>
        <taxon>Dikarya</taxon>
        <taxon>Basidiomycota</taxon>
        <taxon>Agaricomycotina</taxon>
        <taxon>Agaricomycetes</taxon>
        <taxon>Polyporales</taxon>
        <taxon>Gelatoporiaceae</taxon>
        <taxon>Obba</taxon>
    </lineage>
</organism>
<dbReference type="SMART" id="SM00906">
    <property type="entry name" value="Fungal_trans"/>
    <property type="match status" value="1"/>
</dbReference>
<feature type="compositionally biased region" description="Acidic residues" evidence="7">
    <location>
        <begin position="157"/>
        <end position="171"/>
    </location>
</feature>
<dbReference type="GO" id="GO:0006351">
    <property type="term" value="P:DNA-templated transcription"/>
    <property type="evidence" value="ECO:0007669"/>
    <property type="project" value="InterPro"/>
</dbReference>
<dbReference type="InterPro" id="IPR036864">
    <property type="entry name" value="Zn2-C6_fun-type_DNA-bd_sf"/>
</dbReference>
<feature type="region of interest" description="Disordered" evidence="7">
    <location>
        <begin position="719"/>
        <end position="777"/>
    </location>
</feature>
<dbReference type="GO" id="GO:0005634">
    <property type="term" value="C:nucleus"/>
    <property type="evidence" value="ECO:0007669"/>
    <property type="project" value="UniProtKB-SubCell"/>
</dbReference>
<dbReference type="InterPro" id="IPR051089">
    <property type="entry name" value="prtT"/>
</dbReference>
<comment type="subcellular location">
    <subcellularLocation>
        <location evidence="1">Nucleus</location>
    </subcellularLocation>
</comment>
<evidence type="ECO:0000256" key="5">
    <source>
        <dbReference type="ARBA" id="ARBA00023163"/>
    </source>
</evidence>
<feature type="compositionally biased region" description="Low complexity" evidence="7">
    <location>
        <begin position="90"/>
        <end position="104"/>
    </location>
</feature>
<keyword evidence="2" id="KW-0479">Metal-binding</keyword>
<evidence type="ECO:0000313" key="10">
    <source>
        <dbReference type="Proteomes" id="UP000250043"/>
    </source>
</evidence>
<dbReference type="EMBL" id="KV722344">
    <property type="protein sequence ID" value="OCH94437.1"/>
    <property type="molecule type" value="Genomic_DNA"/>
</dbReference>
<keyword evidence="4" id="KW-0238">DNA-binding</keyword>
<evidence type="ECO:0000256" key="7">
    <source>
        <dbReference type="SAM" id="MobiDB-lite"/>
    </source>
</evidence>
<feature type="region of interest" description="Disordered" evidence="7">
    <location>
        <begin position="148"/>
        <end position="171"/>
    </location>
</feature>
<feature type="region of interest" description="Disordered" evidence="7">
    <location>
        <begin position="185"/>
        <end position="247"/>
    </location>
</feature>
<keyword evidence="6" id="KW-0539">Nucleus</keyword>
<dbReference type="InterPro" id="IPR001138">
    <property type="entry name" value="Zn2Cys6_DnaBD"/>
</dbReference>
<dbReference type="PROSITE" id="PS00463">
    <property type="entry name" value="ZN2_CY6_FUNGAL_1"/>
    <property type="match status" value="1"/>
</dbReference>
<dbReference type="OrthoDB" id="39175at2759"/>
<dbReference type="Pfam" id="PF00172">
    <property type="entry name" value="Zn_clus"/>
    <property type="match status" value="1"/>
</dbReference>
<dbReference type="GO" id="GO:0000981">
    <property type="term" value="F:DNA-binding transcription factor activity, RNA polymerase II-specific"/>
    <property type="evidence" value="ECO:0007669"/>
    <property type="project" value="InterPro"/>
</dbReference>
<dbReference type="PANTHER" id="PTHR31845">
    <property type="entry name" value="FINGER DOMAIN PROTEIN, PUTATIVE-RELATED"/>
    <property type="match status" value="1"/>
</dbReference>
<dbReference type="GO" id="GO:0008270">
    <property type="term" value="F:zinc ion binding"/>
    <property type="evidence" value="ECO:0007669"/>
    <property type="project" value="InterPro"/>
</dbReference>
<feature type="domain" description="Zn(2)-C6 fungal-type" evidence="8">
    <location>
        <begin position="16"/>
        <end position="48"/>
    </location>
</feature>
<sequence>MFYHVVYARPRYGSGACERCRSLKVRCDFADDPDTCKRCFRANADCRIPGRKKRKAPPKREILIKKIQEQASEIERLMAQLELAQRKAQPSDAPSPASDALSALGDISASDTGSPGPSGTMAGPDVQDWISKARASFKAFGGYINMGGPSVTRDMLGEDDQEGSEESEHEYDDYELVAHDEQDGAITPAGAPEALSPAADEVSVGGDTTHLGANLEGRRLRGQLSRESLASEGRRSQAGPSQSKLATIPSVAAPFGLMADFSLKTRRQSSDHDAATPDEETKVGLANANYFRPNPDPERPLIDQQQTPHILRTNLVTLEEVDKLFSIYFDYMNLSLSLLDPVLYTAQQTFARSPFLFTVICAIASRHYSPRPELYLEAMKYARLAAGTALIGGQKSVEVVQAYILLSLYPVPSHRWEDDRSWLYLGLAIRMAIDLNLHHPNTPQRQDARHAREMLNRTRTWLNCFNVDRSTGSQYGRPPIIDNSDYVANHSENWWHCSQYNMTNFDIQTCGYNAELRVIANFRSRIYSDPNHPTGLNKNIDFAQIASETDDHLARLRETWMARIRETDMNDIQNRFRTGLLKLAYSYARLTVLAVGFQQTFGKAGTPTDVSFLWRCLRAATDVVNVVVDDIGVPSQRIFLRHGPEAQSVFVTFACAFLVKLLQPKFTVYMSREQRLEVRHSVQRVINLLGSPEVAIDDRHGPKLYARFLEGLLATPSARIDHSPAPVKREMSPLRQLPQQATPSPSSGRSAHPSEGMFFRQSLSPHPPPSTSTTVNASTSYTQDFSTAGTFSQQLVLPSSPTMDFSYAPLGFDSDFVQSMQSLTDPNSFLPGRIPTISTSILIHLCALQASIGWVPWIPTRICDLIKAYLVSGAVRESV</sequence>
<dbReference type="PANTHER" id="PTHR31845:SF19">
    <property type="entry name" value="TRANSCRIPTION FACTOR DOMAIN-CONTAINING PROTEIN"/>
    <property type="match status" value="1"/>
</dbReference>
<evidence type="ECO:0000256" key="3">
    <source>
        <dbReference type="ARBA" id="ARBA00023015"/>
    </source>
</evidence>
<dbReference type="SMART" id="SM00066">
    <property type="entry name" value="GAL4"/>
    <property type="match status" value="1"/>
</dbReference>
<dbReference type="Pfam" id="PF04082">
    <property type="entry name" value="Fungal_trans"/>
    <property type="match status" value="1"/>
</dbReference>
<dbReference type="SUPFAM" id="SSF57701">
    <property type="entry name" value="Zn2/Cys6 DNA-binding domain"/>
    <property type="match status" value="1"/>
</dbReference>
<evidence type="ECO:0000256" key="2">
    <source>
        <dbReference type="ARBA" id="ARBA00022723"/>
    </source>
</evidence>